<reference evidence="1" key="1">
    <citation type="submission" date="2020-09" db="EMBL/GenBank/DDBJ databases">
        <title>Genome sequence of Vibrio parahaemolyticus isolates.</title>
        <authorList>
            <person name="Hammerl J.A."/>
            <person name="Strauch E."/>
        </authorList>
    </citation>
    <scope>NUCLEOTIDE SEQUENCE</scope>
    <source>
        <strain evidence="1">17-VB00146</strain>
    </source>
</reference>
<sequence>METKTTLLTLIHWAKFDCEPCLNELYSMMTNAVLEKESWEFEWYLVNGLSEADILLLIVLTDIKLSIHFHELILRETARYVMKFLVLQQH</sequence>
<accession>A0A9Q3YLX4</accession>
<evidence type="ECO:0000313" key="2">
    <source>
        <dbReference type="Proteomes" id="UP000726777"/>
    </source>
</evidence>
<gene>
    <name evidence="1" type="ORF">IB292_23750</name>
</gene>
<organism evidence="1 2">
    <name type="scientific">Vibrio parahaemolyticus</name>
    <dbReference type="NCBI Taxonomy" id="670"/>
    <lineage>
        <taxon>Bacteria</taxon>
        <taxon>Pseudomonadati</taxon>
        <taxon>Pseudomonadota</taxon>
        <taxon>Gammaproteobacteria</taxon>
        <taxon>Vibrionales</taxon>
        <taxon>Vibrionaceae</taxon>
        <taxon>Vibrio</taxon>
    </lineage>
</organism>
<comment type="caution">
    <text evidence="1">The sequence shown here is derived from an EMBL/GenBank/DDBJ whole genome shotgun (WGS) entry which is preliminary data.</text>
</comment>
<dbReference type="AlphaFoldDB" id="A0A9Q3YLX4"/>
<dbReference type="EMBL" id="JACVHL010000036">
    <property type="protein sequence ID" value="MCC3808032.1"/>
    <property type="molecule type" value="Genomic_DNA"/>
</dbReference>
<protein>
    <submittedName>
        <fullName evidence="1">Uncharacterized protein</fullName>
    </submittedName>
</protein>
<dbReference type="RefSeq" id="WP_042770549.1">
    <property type="nucleotide sequence ID" value="NZ_JAAKZS010000008.1"/>
</dbReference>
<dbReference type="Proteomes" id="UP000726777">
    <property type="component" value="Unassembled WGS sequence"/>
</dbReference>
<evidence type="ECO:0000313" key="1">
    <source>
        <dbReference type="EMBL" id="MCC3808032.1"/>
    </source>
</evidence>
<proteinExistence type="predicted"/>
<name>A0A9Q3YLX4_VIBPH</name>